<evidence type="ECO:0000256" key="5">
    <source>
        <dbReference type="ARBA" id="ARBA00022692"/>
    </source>
</evidence>
<evidence type="ECO:0000256" key="10">
    <source>
        <dbReference type="SAM" id="Phobius"/>
    </source>
</evidence>
<evidence type="ECO:0000256" key="8">
    <source>
        <dbReference type="ARBA" id="ARBA00023136"/>
    </source>
</evidence>
<feature type="region of interest" description="Disordered" evidence="9">
    <location>
        <begin position="1"/>
        <end position="44"/>
    </location>
</feature>
<dbReference type="GO" id="GO:0005459">
    <property type="term" value="F:UDP-galactose transmembrane transporter activity"/>
    <property type="evidence" value="ECO:0007669"/>
    <property type="project" value="TreeGrafter"/>
</dbReference>
<dbReference type="InterPro" id="IPR037185">
    <property type="entry name" value="EmrE-like"/>
</dbReference>
<evidence type="ECO:0000256" key="6">
    <source>
        <dbReference type="ARBA" id="ARBA00022824"/>
    </source>
</evidence>
<dbReference type="GO" id="GO:0000139">
    <property type="term" value="C:Golgi membrane"/>
    <property type="evidence" value="ECO:0007669"/>
    <property type="project" value="TreeGrafter"/>
</dbReference>
<comment type="similarity">
    <text evidence="2">Belongs to the nucleotide-sugar transporter family. UDP-galactose:UMP antiporter (TC 2.A.7.11) subfamily.</text>
</comment>
<evidence type="ECO:0000256" key="1">
    <source>
        <dbReference type="ARBA" id="ARBA00004477"/>
    </source>
</evidence>
<organism evidence="11">
    <name type="scientific">Polytomella parva</name>
    <dbReference type="NCBI Taxonomy" id="51329"/>
    <lineage>
        <taxon>Eukaryota</taxon>
        <taxon>Viridiplantae</taxon>
        <taxon>Chlorophyta</taxon>
        <taxon>core chlorophytes</taxon>
        <taxon>Chlorophyceae</taxon>
        <taxon>CS clade</taxon>
        <taxon>Chlamydomonadales</taxon>
        <taxon>Chlamydomonadaceae</taxon>
        <taxon>Polytomella</taxon>
    </lineage>
</organism>
<dbReference type="GO" id="GO:0005460">
    <property type="term" value="F:UDP-glucose transmembrane transporter activity"/>
    <property type="evidence" value="ECO:0007669"/>
    <property type="project" value="TreeGrafter"/>
</dbReference>
<proteinExistence type="inferred from homology"/>
<accession>A0A7S0UWS0</accession>
<evidence type="ECO:0000256" key="9">
    <source>
        <dbReference type="SAM" id="MobiDB-lite"/>
    </source>
</evidence>
<keyword evidence="6" id="KW-0256">Endoplasmic reticulum</keyword>
<dbReference type="Pfam" id="PF08449">
    <property type="entry name" value="UAA"/>
    <property type="match status" value="1"/>
</dbReference>
<evidence type="ECO:0008006" key="12">
    <source>
        <dbReference type="Google" id="ProtNLM"/>
    </source>
</evidence>
<evidence type="ECO:0000256" key="3">
    <source>
        <dbReference type="ARBA" id="ARBA00010694"/>
    </source>
</evidence>
<gene>
    <name evidence="11" type="ORF">PPAR00522_LOCUS7102</name>
</gene>
<dbReference type="PANTHER" id="PTHR10778">
    <property type="entry name" value="SOLUTE CARRIER FAMILY 35 MEMBER B"/>
    <property type="match status" value="1"/>
</dbReference>
<evidence type="ECO:0000256" key="4">
    <source>
        <dbReference type="ARBA" id="ARBA00022448"/>
    </source>
</evidence>
<evidence type="ECO:0000256" key="2">
    <source>
        <dbReference type="ARBA" id="ARBA00008349"/>
    </source>
</evidence>
<comment type="subcellular location">
    <subcellularLocation>
        <location evidence="1">Endoplasmic reticulum membrane</location>
        <topology evidence="1">Multi-pass membrane protein</topology>
    </subcellularLocation>
</comment>
<dbReference type="PANTHER" id="PTHR10778:SF10">
    <property type="entry name" value="SOLUTE CARRIER FAMILY 35 MEMBER B1"/>
    <property type="match status" value="1"/>
</dbReference>
<feature type="transmembrane region" description="Helical" evidence="10">
    <location>
        <begin position="95"/>
        <end position="115"/>
    </location>
</feature>
<feature type="compositionally biased region" description="Low complexity" evidence="9">
    <location>
        <begin position="7"/>
        <end position="20"/>
    </location>
</feature>
<comment type="similarity">
    <text evidence="3">Belongs to the nucleotide-sugar transporter family. SLC35B subfamily.</text>
</comment>
<feature type="transmembrane region" description="Helical" evidence="10">
    <location>
        <begin position="344"/>
        <end position="363"/>
    </location>
</feature>
<evidence type="ECO:0000313" key="11">
    <source>
        <dbReference type="EMBL" id="CAD8770700.1"/>
    </source>
</evidence>
<keyword evidence="8 10" id="KW-0472">Membrane</keyword>
<keyword evidence="7 10" id="KW-1133">Transmembrane helix</keyword>
<dbReference type="AlphaFoldDB" id="A0A7S0UWS0"/>
<feature type="transmembrane region" description="Helical" evidence="10">
    <location>
        <begin position="250"/>
        <end position="270"/>
    </location>
</feature>
<dbReference type="InterPro" id="IPR013657">
    <property type="entry name" value="SCL35B1-4/HUT1"/>
</dbReference>
<reference evidence="11" key="1">
    <citation type="submission" date="2021-01" db="EMBL/GenBank/DDBJ databases">
        <authorList>
            <person name="Corre E."/>
            <person name="Pelletier E."/>
            <person name="Niang G."/>
            <person name="Scheremetjew M."/>
            <person name="Finn R."/>
            <person name="Kale V."/>
            <person name="Holt S."/>
            <person name="Cochrane G."/>
            <person name="Meng A."/>
            <person name="Brown T."/>
            <person name="Cohen L."/>
        </authorList>
    </citation>
    <scope>NUCLEOTIDE SEQUENCE</scope>
    <source>
        <strain evidence="11">SAG 63-3</strain>
    </source>
</reference>
<feature type="transmembrane region" description="Helical" evidence="10">
    <location>
        <begin position="180"/>
        <end position="200"/>
    </location>
</feature>
<dbReference type="GO" id="GO:0005789">
    <property type="term" value="C:endoplasmic reticulum membrane"/>
    <property type="evidence" value="ECO:0007669"/>
    <property type="project" value="UniProtKB-SubCell"/>
</dbReference>
<protein>
    <recommendedName>
        <fullName evidence="12">UDP-galactose transporter</fullName>
    </recommendedName>
</protein>
<feature type="transmembrane region" description="Helical" evidence="10">
    <location>
        <begin position="291"/>
        <end position="311"/>
    </location>
</feature>
<dbReference type="SUPFAM" id="SSF103481">
    <property type="entry name" value="Multidrug resistance efflux transporter EmrE"/>
    <property type="match status" value="1"/>
</dbReference>
<evidence type="ECO:0000256" key="7">
    <source>
        <dbReference type="ARBA" id="ARBA00022989"/>
    </source>
</evidence>
<keyword evidence="4" id="KW-0813">Transport</keyword>
<dbReference type="EMBL" id="HBFM01011216">
    <property type="protein sequence ID" value="CAD8770700.1"/>
    <property type="molecule type" value="Transcribed_RNA"/>
</dbReference>
<feature type="transmembrane region" description="Helical" evidence="10">
    <location>
        <begin position="54"/>
        <end position="75"/>
    </location>
</feature>
<sequence length="388" mass="42176">MTNIPVASISSSSPASIKSKLNNNSSTASFPSQHPYSSHQSDQNEPQTLRIRTVILFLVCVAGIYASYLTQGVVSEQFAVTRYGSSNERFVHLESLNGAQAVACFIWAFLLLQFLQMTGHISRQSLPPWHAYWKAGITNSVGPACGMFALKNITYSAQVLAKSCKMVPVMLMGSILHGKTYNGLEYLCMSLIGVGVALFARRGSGHSGSKLARPNGPLGYFLCLANLALDGYTNAAQDEINHRFPANSPIHMMCFMNLWTAAYYGVYLFILNAKAGGEVVAFLIRHPEARYDVALFCVCGAAGQLFIFFTIKTFGSLCNTLVCTTRKFFNILLSVAINKTPLDGMQWSAVGMVFTGLITSSLGKAYSKKKIKTTAAPGGGNKEMKKDK</sequence>
<name>A0A7S0UWS0_9CHLO</name>
<feature type="compositionally biased region" description="Polar residues" evidence="9">
    <location>
        <begin position="21"/>
        <end position="44"/>
    </location>
</feature>
<keyword evidence="5 10" id="KW-0812">Transmembrane</keyword>